<evidence type="ECO:0000313" key="8">
    <source>
        <dbReference type="EMBL" id="RPB17585.1"/>
    </source>
</evidence>
<dbReference type="PANTHER" id="PTHR46143">
    <property type="entry name" value="CALPAIN-7"/>
    <property type="match status" value="1"/>
</dbReference>
<dbReference type="InParanoid" id="A0A3N4LI27"/>
<dbReference type="GO" id="GO:0006508">
    <property type="term" value="P:proteolysis"/>
    <property type="evidence" value="ECO:0007669"/>
    <property type="project" value="UniProtKB-KW"/>
</dbReference>
<dbReference type="InterPro" id="IPR036213">
    <property type="entry name" value="Calpain_III_sf"/>
</dbReference>
<keyword evidence="3 5" id="KW-0378">Hydrolase</keyword>
<keyword evidence="9" id="KW-1185">Reference proteome</keyword>
<feature type="compositionally biased region" description="Basic and acidic residues" evidence="6">
    <location>
        <begin position="62"/>
        <end position="76"/>
    </location>
</feature>
<evidence type="ECO:0000256" key="4">
    <source>
        <dbReference type="ARBA" id="ARBA00022807"/>
    </source>
</evidence>
<evidence type="ECO:0000256" key="6">
    <source>
        <dbReference type="SAM" id="MobiDB-lite"/>
    </source>
</evidence>
<feature type="active site" evidence="5">
    <location>
        <position position="219"/>
    </location>
</feature>
<dbReference type="EMBL" id="ML119105">
    <property type="protein sequence ID" value="RPB17585.1"/>
    <property type="molecule type" value="Genomic_DNA"/>
</dbReference>
<feature type="compositionally biased region" description="Acidic residues" evidence="6">
    <location>
        <begin position="421"/>
        <end position="444"/>
    </location>
</feature>
<dbReference type="PROSITE" id="PS50203">
    <property type="entry name" value="CALPAIN_CAT"/>
    <property type="match status" value="1"/>
</dbReference>
<name>A0A3N4LI27_9PEZI</name>
<proteinExistence type="inferred from homology"/>
<dbReference type="InterPro" id="IPR001300">
    <property type="entry name" value="Peptidase_C2_calpain_cat"/>
</dbReference>
<feature type="region of interest" description="Disordered" evidence="6">
    <location>
        <begin position="827"/>
        <end position="847"/>
    </location>
</feature>
<evidence type="ECO:0000259" key="7">
    <source>
        <dbReference type="PROSITE" id="PS50203"/>
    </source>
</evidence>
<feature type="active site" evidence="5">
    <location>
        <position position="406"/>
    </location>
</feature>
<feature type="active site" evidence="5">
    <location>
        <position position="386"/>
    </location>
</feature>
<dbReference type="GO" id="GO:0004198">
    <property type="term" value="F:calcium-dependent cysteine-type endopeptidase activity"/>
    <property type="evidence" value="ECO:0007669"/>
    <property type="project" value="InterPro"/>
</dbReference>
<dbReference type="Pfam" id="PF01067">
    <property type="entry name" value="Calpain_III"/>
    <property type="match status" value="1"/>
</dbReference>
<accession>A0A3N4LI27</accession>
<dbReference type="STRING" id="1392247.A0A3N4LI27"/>
<feature type="region of interest" description="Disordered" evidence="6">
    <location>
        <begin position="62"/>
        <end position="124"/>
    </location>
</feature>
<feature type="region of interest" description="Disordered" evidence="6">
    <location>
        <begin position="412"/>
        <end position="447"/>
    </location>
</feature>
<dbReference type="PANTHER" id="PTHR46143:SF1">
    <property type="entry name" value="CALPAIN-7"/>
    <property type="match status" value="1"/>
</dbReference>
<dbReference type="SMART" id="SM00230">
    <property type="entry name" value="CysPc"/>
    <property type="match status" value="1"/>
</dbReference>
<dbReference type="InterPro" id="IPR022683">
    <property type="entry name" value="Calpain_III"/>
</dbReference>
<sequence length="900" mass="99744">MQRLREKLSSAKPAAKCPYDESIVAAESRISAFLAAEKYDDALKASIEAAEYCMKLGKRAQKSADKKKLQQKREEFTAGAVNIQELRKGRDNSPTPPPVPQAMEATKSQDGLQKRTDTTRTPPLSITKLSIKEETLLLKSSKVNNDIFPPWENLPGATEFSGSIPFSDPSGLLELSDLQFTMLEGWKRPNELYQGNARIYPEEGTGSVFDLAQDVITDCSVVASLCSAIAREERSLGKLVSNILYPQDIHGNPKTSPSGKYFVKLYFNGCYRKVVIDDLLPASNNKHSLYVTCRNNPSVFYPALIEKAYLKVMGGYDFPGSNSGTDLLALTSWIPEHVFLQSNDINQGNLWKRILKAWDRGDVLITLGTESMSRREESELGLVGEHDYAVLGLKDEDGEKWLQVKNPWSEGATYTGVSGVDSDEGEDEDCEDEDGDGDDDEDEAGPAFKTENLRESLPIAVRKSDSCSPGVFWISLDSVFRHFASIYLNWNPALFTHRQDLHFAWDLSTKRSEGCISRNPQFSVTNNSSKSALIWLLLGRHLTSTTTGEDYDPKKKKGYISLYVFDNQGRRAYRSEGALHRGPYVDSPQTLLRLDEMPPKTTYTVAVSSQDLPRTPHTFTLSAFSLTPLQIRDAEDPYTYHRTLQSQWLPETAGGNAQSPTYSNNPQFRLSISKPCNLLLLLEARETLSVHVKLVWGGGKRIASVTTRDIITESGEYRRGCAIAEATNLQAGEYTVVASTFEPDQIGDFTLSVETTSADAVFEPIASESAGKMRKTVEGIWKDGANAVAYPFEVERLTVVSVKARTIWASSRAQPMLRVSVEKMIGRRGKEQKASSPEGEYSDVPQGVRTGDIDVEVDWGYRIVLGRMGDASGGGNDSSQYELEILSDGVVHLGKCQEMD</sequence>
<dbReference type="Gene3D" id="2.60.120.380">
    <property type="match status" value="2"/>
</dbReference>
<dbReference type="Pfam" id="PF25435">
    <property type="entry name" value="PalB_C"/>
    <property type="match status" value="1"/>
</dbReference>
<protein>
    <submittedName>
        <fullName evidence="8">Cysteine proteinase</fullName>
    </submittedName>
</protein>
<dbReference type="InterPro" id="IPR038765">
    <property type="entry name" value="Papain-like_cys_pep_sf"/>
</dbReference>
<evidence type="ECO:0000256" key="2">
    <source>
        <dbReference type="ARBA" id="ARBA00022670"/>
    </source>
</evidence>
<dbReference type="Pfam" id="PF00648">
    <property type="entry name" value="Peptidase_C2"/>
    <property type="match status" value="1"/>
</dbReference>
<dbReference type="OrthoDB" id="167576at2759"/>
<dbReference type="SMART" id="SM00720">
    <property type="entry name" value="calpain_III"/>
    <property type="match status" value="1"/>
</dbReference>
<dbReference type="Gene3D" id="3.90.70.10">
    <property type="entry name" value="Cysteine proteinases"/>
    <property type="match status" value="1"/>
</dbReference>
<keyword evidence="2 5" id="KW-0645">Protease</keyword>
<keyword evidence="4 5" id="KW-0788">Thiol protease</keyword>
<dbReference type="SUPFAM" id="SSF49758">
    <property type="entry name" value="Calpain large subunit, middle domain (domain III)"/>
    <property type="match status" value="2"/>
</dbReference>
<evidence type="ECO:0000256" key="5">
    <source>
        <dbReference type="PROSITE-ProRule" id="PRU00239"/>
    </source>
</evidence>
<evidence type="ECO:0000256" key="3">
    <source>
        <dbReference type="ARBA" id="ARBA00022801"/>
    </source>
</evidence>
<comment type="similarity">
    <text evidence="1">Belongs to the peptidase C2 family. PalB/RIM13 subfamily.</text>
</comment>
<organism evidence="8 9">
    <name type="scientific">Morchella conica CCBAS932</name>
    <dbReference type="NCBI Taxonomy" id="1392247"/>
    <lineage>
        <taxon>Eukaryota</taxon>
        <taxon>Fungi</taxon>
        <taxon>Dikarya</taxon>
        <taxon>Ascomycota</taxon>
        <taxon>Pezizomycotina</taxon>
        <taxon>Pezizomycetes</taxon>
        <taxon>Pezizales</taxon>
        <taxon>Morchellaceae</taxon>
        <taxon>Morchella</taxon>
    </lineage>
</organism>
<feature type="domain" description="Calpain catalytic" evidence="7">
    <location>
        <begin position="142"/>
        <end position="492"/>
    </location>
</feature>
<dbReference type="CDD" id="cd00044">
    <property type="entry name" value="CysPc"/>
    <property type="match status" value="1"/>
</dbReference>
<evidence type="ECO:0000256" key="1">
    <source>
        <dbReference type="ARBA" id="ARBA00010193"/>
    </source>
</evidence>
<dbReference type="SUPFAM" id="SSF54001">
    <property type="entry name" value="Cysteine proteinases"/>
    <property type="match status" value="1"/>
</dbReference>
<dbReference type="Proteomes" id="UP000277580">
    <property type="component" value="Unassembled WGS sequence"/>
</dbReference>
<evidence type="ECO:0000313" key="9">
    <source>
        <dbReference type="Proteomes" id="UP000277580"/>
    </source>
</evidence>
<reference evidence="8 9" key="1">
    <citation type="journal article" date="2018" name="Nat. Ecol. Evol.">
        <title>Pezizomycetes genomes reveal the molecular basis of ectomycorrhizal truffle lifestyle.</title>
        <authorList>
            <person name="Murat C."/>
            <person name="Payen T."/>
            <person name="Noel B."/>
            <person name="Kuo A."/>
            <person name="Morin E."/>
            <person name="Chen J."/>
            <person name="Kohler A."/>
            <person name="Krizsan K."/>
            <person name="Balestrini R."/>
            <person name="Da Silva C."/>
            <person name="Montanini B."/>
            <person name="Hainaut M."/>
            <person name="Levati E."/>
            <person name="Barry K.W."/>
            <person name="Belfiori B."/>
            <person name="Cichocki N."/>
            <person name="Clum A."/>
            <person name="Dockter R.B."/>
            <person name="Fauchery L."/>
            <person name="Guy J."/>
            <person name="Iotti M."/>
            <person name="Le Tacon F."/>
            <person name="Lindquist E.A."/>
            <person name="Lipzen A."/>
            <person name="Malagnac F."/>
            <person name="Mello A."/>
            <person name="Molinier V."/>
            <person name="Miyauchi S."/>
            <person name="Poulain J."/>
            <person name="Riccioni C."/>
            <person name="Rubini A."/>
            <person name="Sitrit Y."/>
            <person name="Splivallo R."/>
            <person name="Traeger S."/>
            <person name="Wang M."/>
            <person name="Zifcakova L."/>
            <person name="Wipf D."/>
            <person name="Zambonelli A."/>
            <person name="Paolocci F."/>
            <person name="Nowrousian M."/>
            <person name="Ottonello S."/>
            <person name="Baldrian P."/>
            <person name="Spatafora J.W."/>
            <person name="Henrissat B."/>
            <person name="Nagy L.G."/>
            <person name="Aury J.M."/>
            <person name="Wincker P."/>
            <person name="Grigoriev I.V."/>
            <person name="Bonfante P."/>
            <person name="Martin F.M."/>
        </authorList>
    </citation>
    <scope>NUCLEOTIDE SEQUENCE [LARGE SCALE GENOMIC DNA]</scope>
    <source>
        <strain evidence="8 9">CCBAS932</strain>
    </source>
</reference>
<dbReference type="InterPro" id="IPR051297">
    <property type="entry name" value="PalB/RIM13"/>
</dbReference>
<dbReference type="AlphaFoldDB" id="A0A3N4LI27"/>
<dbReference type="InterPro" id="IPR022682">
    <property type="entry name" value="Calpain_domain_III"/>
</dbReference>
<gene>
    <name evidence="8" type="ORF">P167DRAFT_514835</name>
</gene>